<evidence type="ECO:0000313" key="5">
    <source>
        <dbReference type="EMBL" id="QKV53803.1"/>
    </source>
</evidence>
<dbReference type="Proteomes" id="UP000509579">
    <property type="component" value="Chromosome"/>
</dbReference>
<keyword evidence="2" id="KW-0560">Oxidoreductase</keyword>
<evidence type="ECO:0000259" key="4">
    <source>
        <dbReference type="SMART" id="SM00861"/>
    </source>
</evidence>
<evidence type="ECO:0000256" key="2">
    <source>
        <dbReference type="ARBA" id="ARBA00023002"/>
    </source>
</evidence>
<dbReference type="CDD" id="cd07036">
    <property type="entry name" value="TPP_PYR_E1-PDHc-beta_like"/>
    <property type="match status" value="1"/>
</dbReference>
<evidence type="ECO:0000256" key="1">
    <source>
        <dbReference type="ARBA" id="ARBA00001964"/>
    </source>
</evidence>
<dbReference type="AlphaFoldDB" id="A0A6N1X676"/>
<feature type="domain" description="Transketolase-like pyrimidine-binding" evidence="4">
    <location>
        <begin position="23"/>
        <end position="201"/>
    </location>
</feature>
<dbReference type="InterPro" id="IPR033248">
    <property type="entry name" value="Transketolase_C"/>
</dbReference>
<dbReference type="GO" id="GO:0016491">
    <property type="term" value="F:oxidoreductase activity"/>
    <property type="evidence" value="ECO:0007669"/>
    <property type="project" value="UniProtKB-KW"/>
</dbReference>
<keyword evidence="6" id="KW-1185">Reference proteome</keyword>
<dbReference type="Pfam" id="PF02780">
    <property type="entry name" value="Transketolase_C"/>
    <property type="match status" value="1"/>
</dbReference>
<dbReference type="SUPFAM" id="SSF52922">
    <property type="entry name" value="TK C-terminal domain-like"/>
    <property type="match status" value="1"/>
</dbReference>
<sequence length="343" mass="35712">MSSAVVNPPAVADATPDTSALTLSYAQAAALALSEAMQADRHVVALGEDLGRGGVFGQYRGADGRALVERFGPERIIDTPISESTIMGAGVGLALAGMRPVVELRVADFALCAIDELVNQAAKNRFMFGGQGRVPLVARLPIGIWTASAAQHSQSFEAWFAHVPGLTVVAPATPADSYGLLHAALASGDPVVFMEHKELWSMQGPVTPGVHQPLGKARQLRSGNDITLVSWSRQVHAVTEAADALAAQGVGADVIDLRSIWPWDRAAVLESAGRTGRLLVVHESIQAAGFGGEIAATVAEHTAARVARLGAPRIPVGYAPTLESVARIGAAQVVAAALKLLQR</sequence>
<dbReference type="Gene3D" id="3.40.50.920">
    <property type="match status" value="1"/>
</dbReference>
<gene>
    <name evidence="5" type="ORF">HUK68_13390</name>
</gene>
<dbReference type="PANTHER" id="PTHR43257">
    <property type="entry name" value="PYRUVATE DEHYDROGENASE E1 COMPONENT BETA SUBUNIT"/>
    <property type="match status" value="1"/>
</dbReference>
<evidence type="ECO:0000256" key="3">
    <source>
        <dbReference type="ARBA" id="ARBA00023052"/>
    </source>
</evidence>
<dbReference type="FunFam" id="3.40.50.970:FF:000001">
    <property type="entry name" value="Pyruvate dehydrogenase E1 beta subunit"/>
    <property type="match status" value="1"/>
</dbReference>
<accession>A0A6N1X676</accession>
<protein>
    <submittedName>
        <fullName evidence="5">Alpha-ketoacid dehydrogenase subunit beta</fullName>
    </submittedName>
</protein>
<name>A0A6N1X676_9BURK</name>
<dbReference type="KEGG" id="aant:HUK68_13390"/>
<evidence type="ECO:0000313" key="6">
    <source>
        <dbReference type="Proteomes" id="UP000509579"/>
    </source>
</evidence>
<comment type="cofactor">
    <cofactor evidence="1">
        <name>thiamine diphosphate</name>
        <dbReference type="ChEBI" id="CHEBI:58937"/>
    </cofactor>
</comment>
<dbReference type="InterPro" id="IPR005475">
    <property type="entry name" value="Transketolase-like_Pyr-bd"/>
</dbReference>
<dbReference type="Gene3D" id="3.40.50.970">
    <property type="match status" value="1"/>
</dbReference>
<dbReference type="InterPro" id="IPR009014">
    <property type="entry name" value="Transketo_C/PFOR_II"/>
</dbReference>
<dbReference type="InterPro" id="IPR029061">
    <property type="entry name" value="THDP-binding"/>
</dbReference>
<dbReference type="SMART" id="SM00861">
    <property type="entry name" value="Transket_pyr"/>
    <property type="match status" value="1"/>
</dbReference>
<dbReference type="RefSeq" id="WP_175504609.1">
    <property type="nucleotide sequence ID" value="NZ_CP054840.1"/>
</dbReference>
<dbReference type="EMBL" id="CP054840">
    <property type="protein sequence ID" value="QKV53803.1"/>
    <property type="molecule type" value="Genomic_DNA"/>
</dbReference>
<dbReference type="SUPFAM" id="SSF52518">
    <property type="entry name" value="Thiamin diphosphate-binding fold (THDP-binding)"/>
    <property type="match status" value="1"/>
</dbReference>
<dbReference type="Pfam" id="PF02779">
    <property type="entry name" value="Transket_pyr"/>
    <property type="match status" value="1"/>
</dbReference>
<organism evidence="5 6">
    <name type="scientific">Comamonas antarctica</name>
    <dbReference type="NCBI Taxonomy" id="2743470"/>
    <lineage>
        <taxon>Bacteria</taxon>
        <taxon>Pseudomonadati</taxon>
        <taxon>Pseudomonadota</taxon>
        <taxon>Betaproteobacteria</taxon>
        <taxon>Burkholderiales</taxon>
        <taxon>Comamonadaceae</taxon>
        <taxon>Comamonas</taxon>
    </lineage>
</organism>
<keyword evidence="3" id="KW-0786">Thiamine pyrophosphate</keyword>
<dbReference type="PANTHER" id="PTHR43257:SF2">
    <property type="entry name" value="PYRUVATE DEHYDROGENASE E1 COMPONENT SUBUNIT BETA"/>
    <property type="match status" value="1"/>
</dbReference>
<reference evidence="5 6" key="1">
    <citation type="submission" date="2020-06" db="EMBL/GenBank/DDBJ databases">
        <title>Acidovorax antarctica sp. nov., isolated from Corinth ice sheet soil, Antarctic Fields Peninsula.</title>
        <authorList>
            <person name="Xu Q."/>
            <person name="Peng F."/>
        </authorList>
    </citation>
    <scope>NUCLEOTIDE SEQUENCE [LARGE SCALE GENOMIC DNA]</scope>
    <source>
        <strain evidence="5 6">16-35-5</strain>
    </source>
</reference>
<proteinExistence type="predicted"/>